<dbReference type="STRING" id="62062.ENSHHUP00000032172"/>
<keyword evidence="3" id="KW-1185">Reference proteome</keyword>
<protein>
    <submittedName>
        <fullName evidence="2">Uncharacterized protein</fullName>
    </submittedName>
</protein>
<evidence type="ECO:0000256" key="1">
    <source>
        <dbReference type="SAM" id="MobiDB-lite"/>
    </source>
</evidence>
<reference evidence="2" key="3">
    <citation type="submission" date="2025-09" db="UniProtKB">
        <authorList>
            <consortium name="Ensembl"/>
        </authorList>
    </citation>
    <scope>IDENTIFICATION</scope>
</reference>
<name>A0A4W5M1G9_9TELE</name>
<dbReference type="Gene3D" id="2.30.30.140">
    <property type="match status" value="2"/>
</dbReference>
<proteinExistence type="predicted"/>
<dbReference type="SUPFAM" id="SSF63748">
    <property type="entry name" value="Tudor/PWWP/MBT"/>
    <property type="match status" value="1"/>
</dbReference>
<reference evidence="3" key="1">
    <citation type="submission" date="2018-06" db="EMBL/GenBank/DDBJ databases">
        <title>Genome assembly of Danube salmon.</title>
        <authorList>
            <person name="Macqueen D.J."/>
            <person name="Gundappa M.K."/>
        </authorList>
    </citation>
    <scope>NUCLEOTIDE SEQUENCE [LARGE SCALE GENOMIC DNA]</scope>
</reference>
<feature type="compositionally biased region" description="Basic and acidic residues" evidence="1">
    <location>
        <begin position="158"/>
        <end position="167"/>
    </location>
</feature>
<organism evidence="2 3">
    <name type="scientific">Hucho hucho</name>
    <name type="common">huchen</name>
    <dbReference type="NCBI Taxonomy" id="62062"/>
    <lineage>
        <taxon>Eukaryota</taxon>
        <taxon>Metazoa</taxon>
        <taxon>Chordata</taxon>
        <taxon>Craniata</taxon>
        <taxon>Vertebrata</taxon>
        <taxon>Euteleostomi</taxon>
        <taxon>Actinopterygii</taxon>
        <taxon>Neopterygii</taxon>
        <taxon>Teleostei</taxon>
        <taxon>Protacanthopterygii</taxon>
        <taxon>Salmoniformes</taxon>
        <taxon>Salmonidae</taxon>
        <taxon>Salmoninae</taxon>
        <taxon>Hucho</taxon>
    </lineage>
</organism>
<dbReference type="Ensembl" id="ENSHHUT00000033488.1">
    <property type="protein sequence ID" value="ENSHHUP00000032172.1"/>
    <property type="gene ID" value="ENSHHUG00000020419.1"/>
</dbReference>
<evidence type="ECO:0000313" key="2">
    <source>
        <dbReference type="Ensembl" id="ENSHHUP00000032172.1"/>
    </source>
</evidence>
<accession>A0A4W5M1G9</accession>
<dbReference type="AlphaFoldDB" id="A0A4W5M1G9"/>
<feature type="region of interest" description="Disordered" evidence="1">
    <location>
        <begin position="130"/>
        <end position="167"/>
    </location>
</feature>
<sequence>MSIQCWSLGVSQTRMLCMVVLQPLSWQQMRDRGKTHVHFFDELLTRGWVSTKYIREYHDHSLPLLSTLQDATPSPVHMDIYGLSIIGSDSSDAMTGGVFFSSKPVIRRAMMLADAAMPDSPEIRLKMPVCMDPSDAEEEKDMELDKSRLTDEDLNEERDEKGTVKSV</sequence>
<reference evidence="2" key="2">
    <citation type="submission" date="2025-08" db="UniProtKB">
        <authorList>
            <consortium name="Ensembl"/>
        </authorList>
    </citation>
    <scope>IDENTIFICATION</scope>
</reference>
<dbReference type="Proteomes" id="UP000314982">
    <property type="component" value="Unassembled WGS sequence"/>
</dbReference>
<evidence type="ECO:0000313" key="3">
    <source>
        <dbReference type="Proteomes" id="UP000314982"/>
    </source>
</evidence>